<dbReference type="EMBL" id="JAMZMK010009258">
    <property type="protein sequence ID" value="KAI7736497.1"/>
    <property type="molecule type" value="Genomic_DNA"/>
</dbReference>
<dbReference type="AlphaFoldDB" id="A0AAD5GC07"/>
<protein>
    <submittedName>
        <fullName evidence="1">Uncharacterized protein</fullName>
    </submittedName>
</protein>
<reference evidence="1" key="1">
    <citation type="submission" date="2022-06" db="EMBL/GenBank/DDBJ databases">
        <title>Uncovering the hologenomic basis of an extraordinary plant invasion.</title>
        <authorList>
            <person name="Bieker V.C."/>
            <person name="Martin M.D."/>
            <person name="Gilbert T."/>
            <person name="Hodgins K."/>
            <person name="Battlay P."/>
            <person name="Petersen B."/>
            <person name="Wilson J."/>
        </authorList>
    </citation>
    <scope>NUCLEOTIDE SEQUENCE</scope>
    <source>
        <strain evidence="1">AA19_3_7</strain>
        <tissue evidence="1">Leaf</tissue>
    </source>
</reference>
<feature type="non-terminal residue" evidence="1">
    <location>
        <position position="119"/>
    </location>
</feature>
<dbReference type="Proteomes" id="UP001206925">
    <property type="component" value="Unassembled WGS sequence"/>
</dbReference>
<evidence type="ECO:0000313" key="1">
    <source>
        <dbReference type="EMBL" id="KAI7736497.1"/>
    </source>
</evidence>
<evidence type="ECO:0000313" key="2">
    <source>
        <dbReference type="Proteomes" id="UP001206925"/>
    </source>
</evidence>
<proteinExistence type="predicted"/>
<keyword evidence="2" id="KW-1185">Reference proteome</keyword>
<comment type="caution">
    <text evidence="1">The sequence shown here is derived from an EMBL/GenBank/DDBJ whole genome shotgun (WGS) entry which is preliminary data.</text>
</comment>
<name>A0AAD5GC07_AMBAR</name>
<gene>
    <name evidence="1" type="ORF">M8C21_012102</name>
</gene>
<accession>A0AAD5GC07</accession>
<sequence length="119" mass="13521">VCNLEASLYQKILHIILHHRHTRDVRLHLFTTTAASPSDLIPLSGDLCYNDRRCQSTSAGGGCVVSGSDRWRTCLVSHPPATLLRMVRTHFILSFWDVIGKQFHLESMVYTKVRFLKNG</sequence>
<organism evidence="1 2">
    <name type="scientific">Ambrosia artemisiifolia</name>
    <name type="common">Common ragweed</name>
    <dbReference type="NCBI Taxonomy" id="4212"/>
    <lineage>
        <taxon>Eukaryota</taxon>
        <taxon>Viridiplantae</taxon>
        <taxon>Streptophyta</taxon>
        <taxon>Embryophyta</taxon>
        <taxon>Tracheophyta</taxon>
        <taxon>Spermatophyta</taxon>
        <taxon>Magnoliopsida</taxon>
        <taxon>eudicotyledons</taxon>
        <taxon>Gunneridae</taxon>
        <taxon>Pentapetalae</taxon>
        <taxon>asterids</taxon>
        <taxon>campanulids</taxon>
        <taxon>Asterales</taxon>
        <taxon>Asteraceae</taxon>
        <taxon>Asteroideae</taxon>
        <taxon>Heliantheae alliance</taxon>
        <taxon>Heliantheae</taxon>
        <taxon>Ambrosia</taxon>
    </lineage>
</organism>